<evidence type="ECO:0000313" key="5">
    <source>
        <dbReference type="EMBL" id="MCC1484457.1"/>
    </source>
</evidence>
<gene>
    <name evidence="5" type="ORF">J1C55_07660</name>
</gene>
<protein>
    <submittedName>
        <fullName evidence="5">Thrombospondin type 3 repeat-containing protein</fullName>
    </submittedName>
</protein>
<dbReference type="SUPFAM" id="SSF103647">
    <property type="entry name" value="TSP type-3 repeat"/>
    <property type="match status" value="2"/>
</dbReference>
<feature type="domain" description="Secretion system C-terminal sorting" evidence="4">
    <location>
        <begin position="1210"/>
        <end position="1273"/>
    </location>
</feature>
<organism evidence="5 6">
    <name type="scientific">Winogradskyella immobilis</name>
    <dbReference type="NCBI Taxonomy" id="2816852"/>
    <lineage>
        <taxon>Bacteria</taxon>
        <taxon>Pseudomonadati</taxon>
        <taxon>Bacteroidota</taxon>
        <taxon>Flavobacteriia</taxon>
        <taxon>Flavobacteriales</taxon>
        <taxon>Flavobacteriaceae</taxon>
        <taxon>Winogradskyella</taxon>
    </lineage>
</organism>
<proteinExistence type="predicted"/>
<feature type="compositionally biased region" description="Acidic residues" evidence="3">
    <location>
        <begin position="952"/>
        <end position="978"/>
    </location>
</feature>
<reference evidence="6" key="2">
    <citation type="submission" date="2023-07" db="EMBL/GenBank/DDBJ databases">
        <title>Genome of Winogradskyella sp. E313.</title>
        <authorList>
            <person name="Zhou Y."/>
        </authorList>
    </citation>
    <scope>NUCLEOTIDE SEQUENCE [LARGE SCALE GENOMIC DNA]</scope>
    <source>
        <strain evidence="6">E313</strain>
    </source>
</reference>
<feature type="region of interest" description="Disordered" evidence="3">
    <location>
        <begin position="939"/>
        <end position="1006"/>
    </location>
</feature>
<accession>A0ABS8EN84</accession>
<dbReference type="PROSITE" id="PS51234">
    <property type="entry name" value="TSP3"/>
    <property type="match status" value="3"/>
</dbReference>
<dbReference type="SUPFAM" id="SSF110296">
    <property type="entry name" value="Oligoxyloglucan reducing end-specific cellobiohydrolase"/>
    <property type="match status" value="2"/>
</dbReference>
<dbReference type="InterPro" id="IPR015943">
    <property type="entry name" value="WD40/YVTN_repeat-like_dom_sf"/>
</dbReference>
<dbReference type="InterPro" id="IPR017897">
    <property type="entry name" value="Thrombospondin_3_rpt"/>
</dbReference>
<keyword evidence="6" id="KW-1185">Reference proteome</keyword>
<dbReference type="InterPro" id="IPR028974">
    <property type="entry name" value="TSP_type-3_rpt"/>
</dbReference>
<dbReference type="RefSeq" id="WP_227476904.1">
    <property type="nucleotide sequence ID" value="NZ_JAFMPT010000008.1"/>
</dbReference>
<evidence type="ECO:0000256" key="3">
    <source>
        <dbReference type="SAM" id="MobiDB-lite"/>
    </source>
</evidence>
<evidence type="ECO:0000256" key="1">
    <source>
        <dbReference type="ARBA" id="ARBA00022729"/>
    </source>
</evidence>
<dbReference type="InterPro" id="IPR026444">
    <property type="entry name" value="Secre_tail"/>
</dbReference>
<keyword evidence="2" id="KW-0106">Calcium</keyword>
<dbReference type="NCBIfam" id="TIGR04183">
    <property type="entry name" value="Por_Secre_tail"/>
    <property type="match status" value="1"/>
</dbReference>
<dbReference type="Proteomes" id="UP000778797">
    <property type="component" value="Unassembled WGS sequence"/>
</dbReference>
<dbReference type="PANTHER" id="PTHR10199">
    <property type="entry name" value="THROMBOSPONDIN"/>
    <property type="match status" value="1"/>
</dbReference>
<sequence length="1284" mass="138310">MKRKTLLVPLVLLILVTFSVMFTNKNSEEEIKNQEITKLREKHKQFLKNTAYKKNRKLSRTERKAKALPPNAFYEQLWERTMDPNLGYPDLKEGLRVQHELIKARKDQNIVARVPGQDEDNAWVERGPSNFGGRTRGVLFDPNDSNNRRVFAGGVSGGVWVNDDITDANSVWQLVPGVPENIAVNVFAVDPNNTNIIYIASGEEYTNNASVGNGVYRSVDGGENWEMIFGGPEGTSTPNGNNILLDGIFQVNDIITRNVGGATEVYFAATNGAFTQGGSPVALLGVEQRGVYRSLDNGDTWEQLDIIDSSANVQINPNDIELDANNNIWVATANSSSGGTSVTNGGQIYMSSNGVDFSFVNSIGNNINRTEIAASSQDSNLFYMAVNQGGQANLFITTDAFETIEPLNEPEDADGGIPANDYTRGQAFYDLPIEVDPNNDGILYVGGINWFRGVMDQSTGDIDWDQISRWNTGININVPLVHADMHALTFRPGSSNQAIIGTDGGVYYANNLLLSSFTTNAITPRNNGYAVTQFYFGDINDVDGTVGGGTQDNGTPFNLTGDASNGVEPFFAVRGGDGAYGQFDDDGDYFIHSIQNISYTFTNTPISGGTNAFGGAAIPTVGNTGYGITSRAQNSGEGNFINEADVDTNLDILYINSSVPGGQFRIGVYGNLEGGSSAAITEDFLTNGIFGSEPSALQVSRFTTDATLLMIGTDTGQLLRVENANEGSDDSQFTDIRGSDFVGSISDIEFGENENSIMVTMSNYGVDSVFFTEDGGATWASKEGNLPNIPVYAILPSPFNPNEVILGTQFGVFRTDNFLDANPIWQPSFNGMSNVPVRDLDLRPSTNEVLATTHGRGMFVGQFIDSFDPNGDDDGDGILNGVDNCPDNANPDQEDIDGDGIGDVCDNCMNNANPNQEDFDNDGIGDACDDSDGDGINDDVDNCRNNANPGQEDADGDGIGDACSDSDGDGVIDVEDNCPDNANPEQEDFDGDGIGDVCEDSDGDGINDDIDNCPENSNADQADTNGNGIGDVCDPAPEAPDNISIQTISESCPGLDNGDILVTVNETFVNYTAILTDNSGTQIGDSISFNTTASFEELPVGTYTLCVAIDGRNFENCFEINIEAAPELDIDFNSLPILNRVINNTYTFNINTGTSPFEIRLNGDLLRTTSERNIEIEIEDSGVLEIISSRLCEGIFSINIEPTIQDVRAFPNPVINNLLVTIPGNVDTVPVSVFSITGQLVYQSNSVVSSNRISIPFVNMSEGVYFVRLDMQGQDEPVVLRIIK</sequence>
<feature type="compositionally biased region" description="Acidic residues" evidence="3">
    <location>
        <begin position="985"/>
        <end position="1006"/>
    </location>
</feature>
<evidence type="ECO:0000256" key="2">
    <source>
        <dbReference type="ARBA" id="ARBA00022837"/>
    </source>
</evidence>
<dbReference type="InterPro" id="IPR003367">
    <property type="entry name" value="Thrombospondin_3-like_rpt"/>
</dbReference>
<dbReference type="CDD" id="cd15482">
    <property type="entry name" value="Sialidase_non-viral"/>
    <property type="match status" value="1"/>
</dbReference>
<name>A0ABS8EN84_9FLAO</name>
<dbReference type="Pfam" id="PF18962">
    <property type="entry name" value="Por_Secre_tail"/>
    <property type="match status" value="1"/>
</dbReference>
<dbReference type="Gene3D" id="2.130.10.10">
    <property type="entry name" value="YVTN repeat-like/Quinoprotein amine dehydrogenase"/>
    <property type="match status" value="3"/>
</dbReference>
<evidence type="ECO:0000313" key="6">
    <source>
        <dbReference type="Proteomes" id="UP000778797"/>
    </source>
</evidence>
<comment type="caution">
    <text evidence="5">The sequence shown here is derived from an EMBL/GenBank/DDBJ whole genome shotgun (WGS) entry which is preliminary data.</text>
</comment>
<keyword evidence="1" id="KW-0732">Signal</keyword>
<evidence type="ECO:0000259" key="4">
    <source>
        <dbReference type="Pfam" id="PF18962"/>
    </source>
</evidence>
<dbReference type="Pfam" id="PF02412">
    <property type="entry name" value="TSP_3"/>
    <property type="match status" value="4"/>
</dbReference>
<dbReference type="EMBL" id="JAFMPT010000008">
    <property type="protein sequence ID" value="MCC1484457.1"/>
    <property type="molecule type" value="Genomic_DNA"/>
</dbReference>
<dbReference type="Gene3D" id="4.10.1080.10">
    <property type="entry name" value="TSP type-3 repeat"/>
    <property type="match status" value="2"/>
</dbReference>
<reference evidence="6" key="1">
    <citation type="submission" date="2021-03" db="EMBL/GenBank/DDBJ databases">
        <title>Genome of Cognatishimia sp. F0-27.</title>
        <authorList>
            <person name="Ping X."/>
        </authorList>
    </citation>
    <scope>NUCLEOTIDE SEQUENCE [LARGE SCALE GENOMIC DNA]</scope>
    <source>
        <strain evidence="6">E313</strain>
    </source>
</reference>